<protein>
    <submittedName>
        <fullName evidence="1">Uncharacterized protein</fullName>
    </submittedName>
</protein>
<organism evidence="1 2">
    <name type="scientific">Aureibacter tunicatorum</name>
    <dbReference type="NCBI Taxonomy" id="866807"/>
    <lineage>
        <taxon>Bacteria</taxon>
        <taxon>Pseudomonadati</taxon>
        <taxon>Bacteroidota</taxon>
        <taxon>Cytophagia</taxon>
        <taxon>Cytophagales</taxon>
        <taxon>Persicobacteraceae</taxon>
        <taxon>Aureibacter</taxon>
    </lineage>
</organism>
<dbReference type="EMBL" id="JAVDQD010000005">
    <property type="protein sequence ID" value="MDR6240486.1"/>
    <property type="molecule type" value="Genomic_DNA"/>
</dbReference>
<comment type="caution">
    <text evidence="1">The sequence shown here is derived from an EMBL/GenBank/DDBJ whole genome shotgun (WGS) entry which is preliminary data.</text>
</comment>
<reference evidence="1" key="1">
    <citation type="submission" date="2023-07" db="EMBL/GenBank/DDBJ databases">
        <title>Genomic Encyclopedia of Type Strains, Phase IV (KMG-IV): sequencing the most valuable type-strain genomes for metagenomic binning, comparative biology and taxonomic classification.</title>
        <authorList>
            <person name="Goeker M."/>
        </authorList>
    </citation>
    <scope>NUCLEOTIDE SEQUENCE</scope>
    <source>
        <strain evidence="1">DSM 26174</strain>
    </source>
</reference>
<dbReference type="Proteomes" id="UP001185092">
    <property type="component" value="Unassembled WGS sequence"/>
</dbReference>
<name>A0AAE3XM81_9BACT</name>
<gene>
    <name evidence="1" type="ORF">HNQ88_003562</name>
</gene>
<evidence type="ECO:0000313" key="2">
    <source>
        <dbReference type="Proteomes" id="UP001185092"/>
    </source>
</evidence>
<accession>A0AAE3XM81</accession>
<sequence length="174" mass="20600">MTKKYQVTSKKSDISKYRKKVVQRVQATSNGHFIHYYSEGKELNRVIFFAKKSMEDPVLNQTISLYQKKGYKTAIKYLQEQGADDYQLFFTGMNFFMKKHFNDSKKYLLQYKGEELAYLRDLILTDIIYETSFRVKGKGNSVVPVYLDVLEKHDDIEHYAEVVKNRIKMANYNL</sequence>
<keyword evidence="2" id="KW-1185">Reference proteome</keyword>
<dbReference type="AlphaFoldDB" id="A0AAE3XM81"/>
<dbReference type="RefSeq" id="WP_309940460.1">
    <property type="nucleotide sequence ID" value="NZ_AP025306.1"/>
</dbReference>
<proteinExistence type="predicted"/>
<evidence type="ECO:0000313" key="1">
    <source>
        <dbReference type="EMBL" id="MDR6240486.1"/>
    </source>
</evidence>